<dbReference type="AlphaFoldDB" id="A0A933WA50"/>
<dbReference type="Proteomes" id="UP000696931">
    <property type="component" value="Unassembled WGS sequence"/>
</dbReference>
<comment type="caution">
    <text evidence="3">The sequence shown here is derived from an EMBL/GenBank/DDBJ whole genome shotgun (WGS) entry which is preliminary data.</text>
</comment>
<accession>A0A933WA50</accession>
<organism evidence="3 4">
    <name type="scientific">Eiseniibacteriota bacterium</name>
    <dbReference type="NCBI Taxonomy" id="2212470"/>
    <lineage>
        <taxon>Bacteria</taxon>
        <taxon>Candidatus Eiseniibacteriota</taxon>
    </lineage>
</organism>
<evidence type="ECO:0008006" key="5">
    <source>
        <dbReference type="Google" id="ProtNLM"/>
    </source>
</evidence>
<dbReference type="PROSITE" id="PS51257">
    <property type="entry name" value="PROKAR_LIPOPROTEIN"/>
    <property type="match status" value="1"/>
</dbReference>
<keyword evidence="2" id="KW-0732">Signal</keyword>
<evidence type="ECO:0000256" key="1">
    <source>
        <dbReference type="SAM" id="MobiDB-lite"/>
    </source>
</evidence>
<reference evidence="3" key="1">
    <citation type="submission" date="2020-07" db="EMBL/GenBank/DDBJ databases">
        <title>Huge and variable diversity of episymbiotic CPR bacteria and DPANN archaea in groundwater ecosystems.</title>
        <authorList>
            <person name="He C.Y."/>
            <person name="Keren R."/>
            <person name="Whittaker M."/>
            <person name="Farag I.F."/>
            <person name="Doudna J."/>
            <person name="Cate J.H.D."/>
            <person name="Banfield J.F."/>
        </authorList>
    </citation>
    <scope>NUCLEOTIDE SEQUENCE</scope>
    <source>
        <strain evidence="3">NC_groundwater_1813_Pr3_B-0.1um_71_17</strain>
    </source>
</reference>
<sequence length="395" mass="44421">MNSRLLRRLVPVVIAVSLSCAAAFGAREAAAQVVKPWAPASDTLLQLASSARVRFQRASGDSATGTNFDAYDLVGQAARRLLRQLGRDNTRQAPAIESTLDSLGLDTEIAYDPASPTFVFLLVRNPFRVEADAIGFLFWYRGTELRMQGVGFPPSLNARMRVWWTGRSEQPYEAAILFDRKRGTRVPALKLLRMGGTAAYWNLIQYEDHGPYFEPESEATFTDVNRDGQPELLVFSRLRPDSTLECAPGAPGLVNELVYTERPEGFVLHDLRTLPGPVHTLYLFSQLLAQKQYDRARQLLVKPEKLTEAITRGWGGDKRKGAWLVEYGESQPWPEWLALKVSEKAGAKRWIFHFTIRDGRWVIRDWVPVTDNRPGRVSTPAASDTTAARRRPLRP</sequence>
<protein>
    <recommendedName>
        <fullName evidence="5">VCBS repeat-containing protein</fullName>
    </recommendedName>
</protein>
<feature type="chain" id="PRO_5037382549" description="VCBS repeat-containing protein" evidence="2">
    <location>
        <begin position="23"/>
        <end position="395"/>
    </location>
</feature>
<evidence type="ECO:0000313" key="4">
    <source>
        <dbReference type="Proteomes" id="UP000696931"/>
    </source>
</evidence>
<feature type="signal peptide" evidence="2">
    <location>
        <begin position="1"/>
        <end position="22"/>
    </location>
</feature>
<feature type="region of interest" description="Disordered" evidence="1">
    <location>
        <begin position="374"/>
        <end position="395"/>
    </location>
</feature>
<proteinExistence type="predicted"/>
<name>A0A933WA50_UNCEI</name>
<evidence type="ECO:0000313" key="3">
    <source>
        <dbReference type="EMBL" id="MBI5170651.1"/>
    </source>
</evidence>
<dbReference type="EMBL" id="JACRIW010000101">
    <property type="protein sequence ID" value="MBI5170651.1"/>
    <property type="molecule type" value="Genomic_DNA"/>
</dbReference>
<gene>
    <name evidence="3" type="ORF">HZA61_14275</name>
</gene>
<evidence type="ECO:0000256" key="2">
    <source>
        <dbReference type="SAM" id="SignalP"/>
    </source>
</evidence>